<evidence type="ECO:0000313" key="3">
    <source>
        <dbReference type="Proteomes" id="UP000823388"/>
    </source>
</evidence>
<name>A0A8T0Q409_PANVG</name>
<evidence type="ECO:0000256" key="1">
    <source>
        <dbReference type="SAM" id="MobiDB-lite"/>
    </source>
</evidence>
<proteinExistence type="predicted"/>
<dbReference type="OrthoDB" id="10538630at2759"/>
<dbReference type="AlphaFoldDB" id="A0A8T0Q409"/>
<sequence>MADRGAGTSSSAAAAAGRGAGGGSASSPSRAAPPLDPSLVNDLLNVDVPPQIARNISAQMVNEYIDSLAAEINRMSPEELDEAAGTGRFAGANRWLKLADYLGTFVRDNAAESVLPVPAGAQPEQVHAQLFLSPHTMHAFELIAGGDRAAAEKHFDQHMAPLRQSCTNGYVRNLFNKVEITIRGTLYQIPNVAEAHRQATVEIMDYVYLYFPRLKPKLQPSKGQEPNPMWMFGEMLHKGDGTPGFRCFSCHEVVWNSGAPHLKLRSHLEGDCPAVAQCTLDRLAAIPRP</sequence>
<accession>A0A8T0Q409</accession>
<dbReference type="EMBL" id="CM029050">
    <property type="protein sequence ID" value="KAG2567399.1"/>
    <property type="molecule type" value="Genomic_DNA"/>
</dbReference>
<keyword evidence="3" id="KW-1185">Reference proteome</keyword>
<dbReference type="Proteomes" id="UP000823388">
    <property type="component" value="Chromosome 7N"/>
</dbReference>
<gene>
    <name evidence="2" type="ORF">PVAP13_7NG353700</name>
</gene>
<reference evidence="2" key="1">
    <citation type="submission" date="2020-05" db="EMBL/GenBank/DDBJ databases">
        <title>WGS assembly of Panicum virgatum.</title>
        <authorList>
            <person name="Lovell J.T."/>
            <person name="Jenkins J."/>
            <person name="Shu S."/>
            <person name="Juenger T.E."/>
            <person name="Schmutz J."/>
        </authorList>
    </citation>
    <scope>NUCLEOTIDE SEQUENCE</scope>
    <source>
        <strain evidence="2">AP13</strain>
    </source>
</reference>
<feature type="region of interest" description="Disordered" evidence="1">
    <location>
        <begin position="1"/>
        <end position="36"/>
    </location>
</feature>
<feature type="compositionally biased region" description="Low complexity" evidence="1">
    <location>
        <begin position="1"/>
        <end position="17"/>
    </location>
</feature>
<protein>
    <submittedName>
        <fullName evidence="2">Uncharacterized protein</fullName>
    </submittedName>
</protein>
<evidence type="ECO:0000313" key="2">
    <source>
        <dbReference type="EMBL" id="KAG2567399.1"/>
    </source>
</evidence>
<organism evidence="2 3">
    <name type="scientific">Panicum virgatum</name>
    <name type="common">Blackwell switchgrass</name>
    <dbReference type="NCBI Taxonomy" id="38727"/>
    <lineage>
        <taxon>Eukaryota</taxon>
        <taxon>Viridiplantae</taxon>
        <taxon>Streptophyta</taxon>
        <taxon>Embryophyta</taxon>
        <taxon>Tracheophyta</taxon>
        <taxon>Spermatophyta</taxon>
        <taxon>Magnoliopsida</taxon>
        <taxon>Liliopsida</taxon>
        <taxon>Poales</taxon>
        <taxon>Poaceae</taxon>
        <taxon>PACMAD clade</taxon>
        <taxon>Panicoideae</taxon>
        <taxon>Panicodae</taxon>
        <taxon>Paniceae</taxon>
        <taxon>Panicinae</taxon>
        <taxon>Panicum</taxon>
        <taxon>Panicum sect. Hiantes</taxon>
    </lineage>
</organism>
<comment type="caution">
    <text evidence="2">The sequence shown here is derived from an EMBL/GenBank/DDBJ whole genome shotgun (WGS) entry which is preliminary data.</text>
</comment>